<evidence type="ECO:0000256" key="2">
    <source>
        <dbReference type="ARBA" id="ARBA00010617"/>
    </source>
</evidence>
<feature type="binding site" description="axial binding residue" evidence="8">
    <location>
        <position position="468"/>
    </location>
    <ligand>
        <name>heme</name>
        <dbReference type="ChEBI" id="CHEBI:30413"/>
    </ligand>
    <ligandPart>
        <name>Fe</name>
        <dbReference type="ChEBI" id="CHEBI:18248"/>
    </ligandPart>
</feature>
<dbReference type="PRINTS" id="PR00463">
    <property type="entry name" value="EP450I"/>
</dbReference>
<dbReference type="Proteomes" id="UP000751190">
    <property type="component" value="Unassembled WGS sequence"/>
</dbReference>
<evidence type="ECO:0000256" key="1">
    <source>
        <dbReference type="ARBA" id="ARBA00001971"/>
    </source>
</evidence>
<keyword evidence="5 9" id="KW-0560">Oxidoreductase</keyword>
<dbReference type="InterPro" id="IPR001128">
    <property type="entry name" value="Cyt_P450"/>
</dbReference>
<dbReference type="InterPro" id="IPR002401">
    <property type="entry name" value="Cyt_P450_E_grp-I"/>
</dbReference>
<evidence type="ECO:0000256" key="6">
    <source>
        <dbReference type="ARBA" id="ARBA00023004"/>
    </source>
</evidence>
<evidence type="ECO:0000256" key="5">
    <source>
        <dbReference type="ARBA" id="ARBA00023002"/>
    </source>
</evidence>
<comment type="similarity">
    <text evidence="2 9">Belongs to the cytochrome P450 family.</text>
</comment>
<dbReference type="PANTHER" id="PTHR24279:SF120">
    <property type="entry name" value="CYTOCHROME P450"/>
    <property type="match status" value="1"/>
</dbReference>
<accession>A0A8J6CD40</accession>
<dbReference type="PROSITE" id="PS00086">
    <property type="entry name" value="CYTOCHROME_P450"/>
    <property type="match status" value="1"/>
</dbReference>
<dbReference type="GO" id="GO:0005506">
    <property type="term" value="F:iron ion binding"/>
    <property type="evidence" value="ECO:0007669"/>
    <property type="project" value="InterPro"/>
</dbReference>
<gene>
    <name evidence="10" type="ORF">KFE25_008978</name>
</gene>
<organism evidence="10 11">
    <name type="scientific">Diacronema lutheri</name>
    <name type="common">Unicellular marine alga</name>
    <name type="synonym">Monochrysis lutheri</name>
    <dbReference type="NCBI Taxonomy" id="2081491"/>
    <lineage>
        <taxon>Eukaryota</taxon>
        <taxon>Haptista</taxon>
        <taxon>Haptophyta</taxon>
        <taxon>Pavlovophyceae</taxon>
        <taxon>Pavlovales</taxon>
        <taxon>Pavlovaceae</taxon>
        <taxon>Diacronema</taxon>
    </lineage>
</organism>
<keyword evidence="4 8" id="KW-0479">Metal-binding</keyword>
<dbReference type="PANTHER" id="PTHR24279">
    <property type="entry name" value="CYTOCHROME P450"/>
    <property type="match status" value="1"/>
</dbReference>
<dbReference type="AlphaFoldDB" id="A0A8J6CD40"/>
<evidence type="ECO:0000256" key="4">
    <source>
        <dbReference type="ARBA" id="ARBA00022723"/>
    </source>
</evidence>
<evidence type="ECO:0000256" key="3">
    <source>
        <dbReference type="ARBA" id="ARBA00022617"/>
    </source>
</evidence>
<dbReference type="EMBL" id="JAGTXO010000001">
    <property type="protein sequence ID" value="KAG8470557.1"/>
    <property type="molecule type" value="Genomic_DNA"/>
</dbReference>
<keyword evidence="11" id="KW-1185">Reference proteome</keyword>
<reference evidence="10" key="1">
    <citation type="submission" date="2021-05" db="EMBL/GenBank/DDBJ databases">
        <title>The genome of the haptophyte Pavlova lutheri (Diacronema luteri, Pavlovales) - a model for lipid biosynthesis in eukaryotic algae.</title>
        <authorList>
            <person name="Hulatt C.J."/>
            <person name="Posewitz M.C."/>
        </authorList>
    </citation>
    <scope>NUCLEOTIDE SEQUENCE</scope>
    <source>
        <strain evidence="10">NIVA-4/92</strain>
    </source>
</reference>
<proteinExistence type="inferred from homology"/>
<evidence type="ECO:0000313" key="10">
    <source>
        <dbReference type="EMBL" id="KAG8470557.1"/>
    </source>
</evidence>
<dbReference type="GO" id="GO:0004497">
    <property type="term" value="F:monooxygenase activity"/>
    <property type="evidence" value="ECO:0007669"/>
    <property type="project" value="UniProtKB-KW"/>
</dbReference>
<comment type="cofactor">
    <cofactor evidence="1 8">
        <name>heme</name>
        <dbReference type="ChEBI" id="CHEBI:30413"/>
    </cofactor>
</comment>
<dbReference type="GO" id="GO:0016705">
    <property type="term" value="F:oxidoreductase activity, acting on paired donors, with incorporation or reduction of molecular oxygen"/>
    <property type="evidence" value="ECO:0007669"/>
    <property type="project" value="InterPro"/>
</dbReference>
<dbReference type="GO" id="GO:0020037">
    <property type="term" value="F:heme binding"/>
    <property type="evidence" value="ECO:0007669"/>
    <property type="project" value="InterPro"/>
</dbReference>
<dbReference type="Gene3D" id="1.10.630.10">
    <property type="entry name" value="Cytochrome P450"/>
    <property type="match status" value="1"/>
</dbReference>
<dbReference type="InterPro" id="IPR017972">
    <property type="entry name" value="Cyt_P450_CS"/>
</dbReference>
<dbReference type="OMA" id="KQFCPER"/>
<name>A0A8J6CD40_DIALT</name>
<evidence type="ECO:0000313" key="11">
    <source>
        <dbReference type="Proteomes" id="UP000751190"/>
    </source>
</evidence>
<dbReference type="InterPro" id="IPR036396">
    <property type="entry name" value="Cyt_P450_sf"/>
</dbReference>
<evidence type="ECO:0000256" key="9">
    <source>
        <dbReference type="RuleBase" id="RU000461"/>
    </source>
</evidence>
<sequence>MSGKLSAWFSMFGKQPPFWLSRRRLCTAAQPLPLSAAPRPSHLPLVGALPWFNASGGPHGIADVMTSLYTYGNIVPWTIFGKTTVTVFDPAEFMKVHRAAGSTPSGAALDTWMFPLYYNSRRGKVTTPVAFVEGDEWKHQRHALQKDLFGLEDAASYLPEMDEVVVDASTRLPEYSRSGERLTNYLGRVTFELICQVCLAKRVGVLDPARTDPRDEAFVRSSFETFQHGAALMYAPLQQHCTLFGGTPAWRGFCASQDFIFERAGEHIDEHVRALEAATAAGQPHKEGSYLTRLLRHGELGREDVLTNVVGLLQGGVDTTANTLSWALTQLANNPSAQDALAAELLAVLGKEGPFTTDALPQLPLLKAVIRETHRMSPTVVGITRRLEEPIVLADTRNGAHYTIPARTRIMFSSIGMSLDPNVAHEPERFRPERWTTPSDRAERKALPIGALDHNLLAQPFSFGPRMCIGARLAQVEVWASLSRFVRDHRIELDPPHQTWRVRNDLLTKPEPYPQLVFTPRT</sequence>
<dbReference type="Pfam" id="PF00067">
    <property type="entry name" value="p450"/>
    <property type="match status" value="1"/>
</dbReference>
<evidence type="ECO:0008006" key="12">
    <source>
        <dbReference type="Google" id="ProtNLM"/>
    </source>
</evidence>
<evidence type="ECO:0000256" key="8">
    <source>
        <dbReference type="PIRSR" id="PIRSR602401-1"/>
    </source>
</evidence>
<dbReference type="SUPFAM" id="SSF48264">
    <property type="entry name" value="Cytochrome P450"/>
    <property type="match status" value="1"/>
</dbReference>
<comment type="caution">
    <text evidence="10">The sequence shown here is derived from an EMBL/GenBank/DDBJ whole genome shotgun (WGS) entry which is preliminary data.</text>
</comment>
<keyword evidence="7 9" id="KW-0503">Monooxygenase</keyword>
<evidence type="ECO:0000256" key="7">
    <source>
        <dbReference type="ARBA" id="ARBA00023033"/>
    </source>
</evidence>
<dbReference type="OrthoDB" id="10258113at2759"/>
<keyword evidence="3 8" id="KW-0349">Heme</keyword>
<protein>
    <recommendedName>
        <fullName evidence="12">Cytochrome P450</fullName>
    </recommendedName>
</protein>
<keyword evidence="6 8" id="KW-0408">Iron</keyword>
<dbReference type="PRINTS" id="PR00385">
    <property type="entry name" value="P450"/>
</dbReference>
<dbReference type="InterPro" id="IPR050479">
    <property type="entry name" value="CYP11_CYP27_families"/>
</dbReference>